<dbReference type="STRING" id="1423792.FD09_GL000864"/>
<dbReference type="InterPro" id="IPR013078">
    <property type="entry name" value="His_Pase_superF_clade-1"/>
</dbReference>
<dbReference type="InterPro" id="IPR029033">
    <property type="entry name" value="His_PPase_superfam"/>
</dbReference>
<evidence type="ECO:0000313" key="1">
    <source>
        <dbReference type="EMBL" id="KRL11134.1"/>
    </source>
</evidence>
<dbReference type="EMBL" id="AZEC01000013">
    <property type="protein sequence ID" value="KRL11134.1"/>
    <property type="molecule type" value="Genomic_DNA"/>
</dbReference>
<dbReference type="PANTHER" id="PTHR48100:SF1">
    <property type="entry name" value="HISTIDINE PHOSPHATASE FAMILY PROTEIN-RELATED"/>
    <property type="match status" value="1"/>
</dbReference>
<dbReference type="CDD" id="cd07067">
    <property type="entry name" value="HP_PGM_like"/>
    <property type="match status" value="1"/>
</dbReference>
<dbReference type="AlphaFoldDB" id="A0A0R1MSJ9"/>
<dbReference type="Pfam" id="PF00300">
    <property type="entry name" value="His_Phos_1"/>
    <property type="match status" value="1"/>
</dbReference>
<protein>
    <submittedName>
        <fullName evidence="1">Phosphoglycerate mutase family protein</fullName>
    </submittedName>
</protein>
<comment type="caution">
    <text evidence="1">The sequence shown here is derived from an EMBL/GenBank/DDBJ whole genome shotgun (WGS) entry which is preliminary data.</text>
</comment>
<dbReference type="SUPFAM" id="SSF53254">
    <property type="entry name" value="Phosphoglycerate mutase-like"/>
    <property type="match status" value="1"/>
</dbReference>
<dbReference type="PANTHER" id="PTHR48100">
    <property type="entry name" value="BROAD-SPECIFICITY PHOSPHATASE YOR283W-RELATED"/>
    <property type="match status" value="1"/>
</dbReference>
<accession>A0A0R1MSJ9</accession>
<reference evidence="1 2" key="1">
    <citation type="journal article" date="2015" name="Genome Announc.">
        <title>Expanding the biotechnology potential of lactobacilli through comparative genomics of 213 strains and associated genera.</title>
        <authorList>
            <person name="Sun Z."/>
            <person name="Harris H.M."/>
            <person name="McCann A."/>
            <person name="Guo C."/>
            <person name="Argimon S."/>
            <person name="Zhang W."/>
            <person name="Yang X."/>
            <person name="Jeffery I.B."/>
            <person name="Cooney J.C."/>
            <person name="Kagawa T.F."/>
            <person name="Liu W."/>
            <person name="Song Y."/>
            <person name="Salvetti E."/>
            <person name="Wrobel A."/>
            <person name="Rasinkangas P."/>
            <person name="Parkhill J."/>
            <person name="Rea M.C."/>
            <person name="O'Sullivan O."/>
            <person name="Ritari J."/>
            <person name="Douillard F.P."/>
            <person name="Paul Ross R."/>
            <person name="Yang R."/>
            <person name="Briner A.E."/>
            <person name="Felis G.E."/>
            <person name="de Vos W.M."/>
            <person name="Barrangou R."/>
            <person name="Klaenhammer T.R."/>
            <person name="Caufield P.W."/>
            <person name="Cui Y."/>
            <person name="Zhang H."/>
            <person name="O'Toole P.W."/>
        </authorList>
    </citation>
    <scope>NUCLEOTIDE SEQUENCE [LARGE SCALE GENOMIC DNA]</scope>
    <source>
        <strain evidence="1 2">DSM 12744</strain>
    </source>
</reference>
<proteinExistence type="predicted"/>
<dbReference type="PATRIC" id="fig|1423792.3.peg.877"/>
<dbReference type="InterPro" id="IPR050275">
    <property type="entry name" value="PGM_Phosphatase"/>
</dbReference>
<evidence type="ECO:0000313" key="2">
    <source>
        <dbReference type="Proteomes" id="UP000051330"/>
    </source>
</evidence>
<dbReference type="SMART" id="SM00855">
    <property type="entry name" value="PGAM"/>
    <property type="match status" value="1"/>
</dbReference>
<organism evidence="1 2">
    <name type="scientific">Schleiferilactobacillus perolens DSM 12744</name>
    <dbReference type="NCBI Taxonomy" id="1423792"/>
    <lineage>
        <taxon>Bacteria</taxon>
        <taxon>Bacillati</taxon>
        <taxon>Bacillota</taxon>
        <taxon>Bacilli</taxon>
        <taxon>Lactobacillales</taxon>
        <taxon>Lactobacillaceae</taxon>
        <taxon>Schleiferilactobacillus</taxon>
    </lineage>
</organism>
<dbReference type="RefSeq" id="WP_057821874.1">
    <property type="nucleotide sequence ID" value="NZ_AZEC01000013.1"/>
</dbReference>
<dbReference type="OrthoDB" id="2185101at2"/>
<dbReference type="GO" id="GO:0005737">
    <property type="term" value="C:cytoplasm"/>
    <property type="evidence" value="ECO:0007669"/>
    <property type="project" value="TreeGrafter"/>
</dbReference>
<keyword evidence="2" id="KW-1185">Reference proteome</keyword>
<dbReference type="GO" id="GO:0016791">
    <property type="term" value="F:phosphatase activity"/>
    <property type="evidence" value="ECO:0007669"/>
    <property type="project" value="TreeGrafter"/>
</dbReference>
<gene>
    <name evidence="1" type="ORF">FD09_GL000864</name>
</gene>
<sequence>MTRTIYFIRHGEPDTSVHDDQTRPLTPYGQQQAQQLMSVFHDLEITAVYASPFQRAVDTVTPLAKDHGLSVHQSDQLKERQMPGWVTHFDQYVDRQWQDLDFAETGGESIHTVQARYLAFLQQLPPTGTFIIGSHGTAMSSIVQYSQPGQGKRYFQFLQGHYAKWFKLLELDGRPVQLFLEE</sequence>
<dbReference type="Gene3D" id="3.40.50.1240">
    <property type="entry name" value="Phosphoglycerate mutase-like"/>
    <property type="match status" value="1"/>
</dbReference>
<dbReference type="Proteomes" id="UP000051330">
    <property type="component" value="Unassembled WGS sequence"/>
</dbReference>
<name>A0A0R1MSJ9_9LACO</name>